<dbReference type="Proteomes" id="UP001255185">
    <property type="component" value="Unassembled WGS sequence"/>
</dbReference>
<gene>
    <name evidence="2" type="ORF">J2X31_001024</name>
</gene>
<accession>A0ABU1TM26</accession>
<comment type="caution">
    <text evidence="2">The sequence shown here is derived from an EMBL/GenBank/DDBJ whole genome shotgun (WGS) entry which is preliminary data.</text>
</comment>
<feature type="domain" description="DUF4369" evidence="1">
    <location>
        <begin position="27"/>
        <end position="125"/>
    </location>
</feature>
<protein>
    <recommendedName>
        <fullName evidence="1">DUF4369 domain-containing protein</fullName>
    </recommendedName>
</protein>
<evidence type="ECO:0000313" key="3">
    <source>
        <dbReference type="Proteomes" id="UP001255185"/>
    </source>
</evidence>
<reference evidence="2 3" key="1">
    <citation type="submission" date="2023-07" db="EMBL/GenBank/DDBJ databases">
        <title>Sorghum-associated microbial communities from plants grown in Nebraska, USA.</title>
        <authorList>
            <person name="Schachtman D."/>
        </authorList>
    </citation>
    <scope>NUCLEOTIDE SEQUENCE [LARGE SCALE GENOMIC DNA]</scope>
    <source>
        <strain evidence="2 3">3773</strain>
    </source>
</reference>
<dbReference type="Pfam" id="PF14289">
    <property type="entry name" value="DUF4369"/>
    <property type="match status" value="1"/>
</dbReference>
<dbReference type="InterPro" id="IPR025380">
    <property type="entry name" value="DUF4369"/>
</dbReference>
<keyword evidence="3" id="KW-1185">Reference proteome</keyword>
<sequence length="237" mass="27126">MKNAVVALFSIFLIISCSKKESDKNLHIIGNIKGLQEGKLYLQRIVDTNLVAIDSVILDGKSNFEWHLDIESPEMFYLFLDRGVTNSVDNNLPVFVEPGTINIETDLKRFFAEAKITGSKNQKLYEDYKKINARFTNQNLELSKERFDAIRFNRPSDVPAIEKKIESNLKRKYLYAINFAITNKDFDIAPYIALSEISDANIKYLDTINNALPESVAKAKYGKLLSKYIEDVKKVEK</sequence>
<proteinExistence type="predicted"/>
<dbReference type="PROSITE" id="PS51257">
    <property type="entry name" value="PROKAR_LIPOPROTEIN"/>
    <property type="match status" value="1"/>
</dbReference>
<evidence type="ECO:0000259" key="1">
    <source>
        <dbReference type="Pfam" id="PF14289"/>
    </source>
</evidence>
<evidence type="ECO:0000313" key="2">
    <source>
        <dbReference type="EMBL" id="MDR6967024.1"/>
    </source>
</evidence>
<dbReference type="EMBL" id="JAVDVI010000003">
    <property type="protein sequence ID" value="MDR6967024.1"/>
    <property type="molecule type" value="Genomic_DNA"/>
</dbReference>
<dbReference type="RefSeq" id="WP_310024960.1">
    <property type="nucleotide sequence ID" value="NZ_JAVDVI010000003.1"/>
</dbReference>
<name>A0ABU1TM26_9FLAO</name>
<organism evidence="2 3">
    <name type="scientific">Flavobacterium arsenatis</name>
    <dbReference type="NCBI Taxonomy" id="1484332"/>
    <lineage>
        <taxon>Bacteria</taxon>
        <taxon>Pseudomonadati</taxon>
        <taxon>Bacteroidota</taxon>
        <taxon>Flavobacteriia</taxon>
        <taxon>Flavobacteriales</taxon>
        <taxon>Flavobacteriaceae</taxon>
        <taxon>Flavobacterium</taxon>
    </lineage>
</organism>